<feature type="region of interest" description="Disordered" evidence="3">
    <location>
        <begin position="160"/>
        <end position="208"/>
    </location>
</feature>
<dbReference type="GO" id="GO:0008270">
    <property type="term" value="F:zinc ion binding"/>
    <property type="evidence" value="ECO:0007669"/>
    <property type="project" value="UniProtKB-KW"/>
</dbReference>
<reference evidence="6" key="1">
    <citation type="submission" date="2016-10" db="EMBL/GenBank/DDBJ databases">
        <authorList>
            <person name="Jeantristanb JTB J.-T."/>
            <person name="Ricardo R."/>
        </authorList>
    </citation>
    <scope>NUCLEOTIDE SEQUENCE [LARGE SCALE GENOMIC DNA]</scope>
</reference>
<evidence type="ECO:0000256" key="1">
    <source>
        <dbReference type="ARBA" id="ARBA00022664"/>
    </source>
</evidence>
<keyword evidence="2" id="KW-0863">Zinc-finger</keyword>
<dbReference type="PANTHER" id="PTHR15503:SF22">
    <property type="entry name" value="TRANSPOSON TY3-I GAG POLYPROTEIN"/>
    <property type="match status" value="1"/>
</dbReference>
<evidence type="ECO:0000256" key="2">
    <source>
        <dbReference type="PROSITE-ProRule" id="PRU00047"/>
    </source>
</evidence>
<dbReference type="InterPro" id="IPR036875">
    <property type="entry name" value="Znf_CCHC_sf"/>
</dbReference>
<keyword evidence="1" id="KW-0507">mRNA processing</keyword>
<protein>
    <submittedName>
        <fullName evidence="5">BZ3500_MvSof-1268-A1-R1_Chr10-2g03039 protein</fullName>
    </submittedName>
</protein>
<name>A0A2X0K7W0_9BASI</name>
<dbReference type="PROSITE" id="PS50158">
    <property type="entry name" value="ZF_CCHC"/>
    <property type="match status" value="1"/>
</dbReference>
<feature type="compositionally biased region" description="Polar residues" evidence="3">
    <location>
        <begin position="163"/>
        <end position="190"/>
    </location>
</feature>
<sequence length="208" mass="23673">MMRQQNSVANYSSEFQRLATIAEVSDDRSLFWLYRRGLNARIRAVIIVLRPQPKNLDELIKEANRIDLYLQNEAINTGAYLPRRMASGYPPNDFATSRSAVSLNDGGPRPMDIDANRRRIQVNNTNVRRGPLSGNEKERRRANNLCLYCGRAGHLFANCRARPQQSTTPSRNSYPRSTNEHYNNAGQHRSNIYDHKRSAAPSTKAQNA</sequence>
<evidence type="ECO:0000313" key="6">
    <source>
        <dbReference type="Proteomes" id="UP000249723"/>
    </source>
</evidence>
<evidence type="ECO:0000259" key="4">
    <source>
        <dbReference type="PROSITE" id="PS50158"/>
    </source>
</evidence>
<dbReference type="PANTHER" id="PTHR15503">
    <property type="entry name" value="LDOC1 RELATED"/>
    <property type="match status" value="1"/>
</dbReference>
<dbReference type="GO" id="GO:0003676">
    <property type="term" value="F:nucleic acid binding"/>
    <property type="evidence" value="ECO:0007669"/>
    <property type="project" value="InterPro"/>
</dbReference>
<dbReference type="InterPro" id="IPR001878">
    <property type="entry name" value="Znf_CCHC"/>
</dbReference>
<keyword evidence="6" id="KW-1185">Reference proteome</keyword>
<dbReference type="InterPro" id="IPR032567">
    <property type="entry name" value="RTL1-rel"/>
</dbReference>
<keyword evidence="2" id="KW-0862">Zinc</keyword>
<organism evidence="5 6">
    <name type="scientific">Microbotryum saponariae</name>
    <dbReference type="NCBI Taxonomy" id="289078"/>
    <lineage>
        <taxon>Eukaryota</taxon>
        <taxon>Fungi</taxon>
        <taxon>Dikarya</taxon>
        <taxon>Basidiomycota</taxon>
        <taxon>Pucciniomycotina</taxon>
        <taxon>Microbotryomycetes</taxon>
        <taxon>Microbotryales</taxon>
        <taxon>Microbotryaceae</taxon>
        <taxon>Microbotryum</taxon>
    </lineage>
</organism>
<dbReference type="AlphaFoldDB" id="A0A2X0K7W0"/>
<dbReference type="Gene3D" id="4.10.60.10">
    <property type="entry name" value="Zinc finger, CCHC-type"/>
    <property type="match status" value="1"/>
</dbReference>
<dbReference type="SUPFAM" id="SSF57756">
    <property type="entry name" value="Retrovirus zinc finger-like domains"/>
    <property type="match status" value="1"/>
</dbReference>
<accession>A0A2X0K7W0</accession>
<evidence type="ECO:0000313" key="5">
    <source>
        <dbReference type="EMBL" id="SDA01975.1"/>
    </source>
</evidence>
<evidence type="ECO:0000256" key="3">
    <source>
        <dbReference type="SAM" id="MobiDB-lite"/>
    </source>
</evidence>
<gene>
    <name evidence="5" type="ORF">BZ3500_MVSOF-1268-A1-R1_CHR10-2G03039</name>
</gene>
<dbReference type="OrthoDB" id="3066517at2759"/>
<dbReference type="Proteomes" id="UP000249723">
    <property type="component" value="Unassembled WGS sequence"/>
</dbReference>
<keyword evidence="2" id="KW-0479">Metal-binding</keyword>
<dbReference type="EMBL" id="FMWP01000117">
    <property type="protein sequence ID" value="SDA01975.1"/>
    <property type="molecule type" value="Genomic_DNA"/>
</dbReference>
<feature type="domain" description="CCHC-type" evidence="4">
    <location>
        <begin position="146"/>
        <end position="160"/>
    </location>
</feature>
<dbReference type="GO" id="GO:0006397">
    <property type="term" value="P:mRNA processing"/>
    <property type="evidence" value="ECO:0007669"/>
    <property type="project" value="UniProtKB-KW"/>
</dbReference>
<proteinExistence type="predicted"/>